<gene>
    <name evidence="2" type="ORF">OIU84_025117</name>
</gene>
<feature type="compositionally biased region" description="Low complexity" evidence="1">
    <location>
        <begin position="27"/>
        <end position="36"/>
    </location>
</feature>
<dbReference type="EMBL" id="JAPFFJ010000006">
    <property type="protein sequence ID" value="KAJ6424266.1"/>
    <property type="molecule type" value="Genomic_DNA"/>
</dbReference>
<evidence type="ECO:0000313" key="2">
    <source>
        <dbReference type="EMBL" id="KAJ6424266.1"/>
    </source>
</evidence>
<keyword evidence="3" id="KW-1185">Reference proteome</keyword>
<feature type="compositionally biased region" description="Acidic residues" evidence="1">
    <location>
        <begin position="67"/>
        <end position="78"/>
    </location>
</feature>
<comment type="caution">
    <text evidence="2">The sequence shown here is derived from an EMBL/GenBank/DDBJ whole genome shotgun (WGS) entry which is preliminary data.</text>
</comment>
<organism evidence="2 3">
    <name type="scientific">Salix udensis</name>
    <dbReference type="NCBI Taxonomy" id="889485"/>
    <lineage>
        <taxon>Eukaryota</taxon>
        <taxon>Viridiplantae</taxon>
        <taxon>Streptophyta</taxon>
        <taxon>Embryophyta</taxon>
        <taxon>Tracheophyta</taxon>
        <taxon>Spermatophyta</taxon>
        <taxon>Magnoliopsida</taxon>
        <taxon>eudicotyledons</taxon>
        <taxon>Gunneridae</taxon>
        <taxon>Pentapetalae</taxon>
        <taxon>rosids</taxon>
        <taxon>fabids</taxon>
        <taxon>Malpighiales</taxon>
        <taxon>Salicaceae</taxon>
        <taxon>Saliceae</taxon>
        <taxon>Salix</taxon>
    </lineage>
</organism>
<reference evidence="2 3" key="1">
    <citation type="journal article" date="2023" name="Int. J. Mol. Sci.">
        <title>De Novo Assembly and Annotation of 11 Diverse Shrub Willow (Salix) Genomes Reveals Novel Gene Organization in Sex-Linked Regions.</title>
        <authorList>
            <person name="Hyden B."/>
            <person name="Feng K."/>
            <person name="Yates T.B."/>
            <person name="Jawdy S."/>
            <person name="Cereghino C."/>
            <person name="Smart L.B."/>
            <person name="Muchero W."/>
        </authorList>
    </citation>
    <scope>NUCLEOTIDE SEQUENCE [LARGE SCALE GENOMIC DNA]</scope>
    <source>
        <tissue evidence="2">Shoot tip</tissue>
    </source>
</reference>
<protein>
    <submittedName>
        <fullName evidence="2">Uncharacterized protein</fullName>
    </submittedName>
</protein>
<feature type="region of interest" description="Disordered" evidence="1">
    <location>
        <begin position="27"/>
        <end position="84"/>
    </location>
</feature>
<name>A0AAD6KIU8_9ROSI</name>
<feature type="compositionally biased region" description="Low complexity" evidence="1">
    <location>
        <begin position="261"/>
        <end position="275"/>
    </location>
</feature>
<evidence type="ECO:0000313" key="3">
    <source>
        <dbReference type="Proteomes" id="UP001162972"/>
    </source>
</evidence>
<feature type="region of interest" description="Disordered" evidence="1">
    <location>
        <begin position="250"/>
        <end position="304"/>
    </location>
</feature>
<dbReference type="Proteomes" id="UP001162972">
    <property type="component" value="Chromosome 16"/>
</dbReference>
<evidence type="ECO:0000256" key="1">
    <source>
        <dbReference type="SAM" id="MobiDB-lite"/>
    </source>
</evidence>
<feature type="compositionally biased region" description="Polar residues" evidence="1">
    <location>
        <begin position="281"/>
        <end position="290"/>
    </location>
</feature>
<proteinExistence type="predicted"/>
<accession>A0AAD6KIU8</accession>
<sequence length="498" mass="52383">MAPNKRKNAAKKLKKGEELRQALVSALAAATSASSTSPPPSLQVNENKGPCPPTSQGSYVPNYAQFEDSDEEEEGDEEVGSHSCMEDEASASKFFFTSPMSHKGDEACLLMHESHAHFNAQEGEGAAEILGSGTDGNPFLLLEGVDAAAVVGRGEDGILPLQLSAHPLPSPSTLKNHVGCGDVVSETPKNQVGCCGAVLETLVKGKENVGAVTLSVGTVPLVVPSQSSPSKFHIKEHDGLTVAPARGKEKLGADAPSNQLSAAAGGSNGGCSSSSHAKEMFTSSPANDVGNNGPKDSGKFGNMAAKSGKWKDLFSSNRSAESGTKLKVASAPITAKVVEAVEKGLVKRWVPVKKVIPDQVKPIEQQLSDEPYRPTNCEEPSRPTNCEEAFRPTNCGEHFRPNDMQVSSPLNESLDEQRVDPMQMETDAGEWTIVKRRNGKSKVANDNAVVVSSLGDPVSMVGIDVDPLCGVTTRSGIRRSGDLARSKGLKALAPVHLC</sequence>
<dbReference type="AlphaFoldDB" id="A0AAD6KIU8"/>